<evidence type="ECO:0000313" key="2">
    <source>
        <dbReference type="Proteomes" id="UP000177943"/>
    </source>
</evidence>
<reference evidence="1 2" key="1">
    <citation type="journal article" date="2016" name="Nat. Commun.">
        <title>Thousands of microbial genomes shed light on interconnected biogeochemical processes in an aquifer system.</title>
        <authorList>
            <person name="Anantharaman K."/>
            <person name="Brown C.T."/>
            <person name="Hug L.A."/>
            <person name="Sharon I."/>
            <person name="Castelle C.J."/>
            <person name="Probst A.J."/>
            <person name="Thomas B.C."/>
            <person name="Singh A."/>
            <person name="Wilkins M.J."/>
            <person name="Karaoz U."/>
            <person name="Brodie E.L."/>
            <person name="Williams K.H."/>
            <person name="Hubbard S.S."/>
            <person name="Banfield J.F."/>
        </authorList>
    </citation>
    <scope>NUCLEOTIDE SEQUENCE [LARGE SCALE GENOMIC DNA]</scope>
</reference>
<protein>
    <submittedName>
        <fullName evidence="1">Uncharacterized protein</fullName>
    </submittedName>
</protein>
<dbReference type="AlphaFoldDB" id="A0A1G2MQH9"/>
<dbReference type="Proteomes" id="UP000177943">
    <property type="component" value="Unassembled WGS sequence"/>
</dbReference>
<organism evidence="1 2">
    <name type="scientific">Candidatus Taylorbacteria bacterium RIFCSPHIGHO2_02_FULL_45_35</name>
    <dbReference type="NCBI Taxonomy" id="1802311"/>
    <lineage>
        <taxon>Bacteria</taxon>
        <taxon>Candidatus Tayloriibacteriota</taxon>
    </lineage>
</organism>
<accession>A0A1G2MQH9</accession>
<dbReference type="EMBL" id="MHRP01000037">
    <property type="protein sequence ID" value="OHA26116.1"/>
    <property type="molecule type" value="Genomic_DNA"/>
</dbReference>
<name>A0A1G2MQH9_9BACT</name>
<comment type="caution">
    <text evidence="1">The sequence shown here is derived from an EMBL/GenBank/DDBJ whole genome shotgun (WGS) entry which is preliminary data.</text>
</comment>
<sequence length="130" mass="14793">MIIPTSIFLFSGAGIVTVLLFKIHELRLQKKILLSHLSEAADRNLLEGIKLFLRHSNRVSSKINRENVKYVAQIGVALALKGYVLWKRGFGKYFGKWVDAVRGKKFLKKGGSASFFLKDILEYKNNLPKQ</sequence>
<evidence type="ECO:0000313" key="1">
    <source>
        <dbReference type="EMBL" id="OHA26116.1"/>
    </source>
</evidence>
<proteinExistence type="predicted"/>
<gene>
    <name evidence="1" type="ORF">A3D56_01700</name>
</gene>